<name>A0A0C2X339_AMAMK</name>
<gene>
    <name evidence="2" type="ORF">M378DRAFT_164278</name>
</gene>
<dbReference type="Proteomes" id="UP000054549">
    <property type="component" value="Unassembled WGS sequence"/>
</dbReference>
<reference evidence="2 3" key="1">
    <citation type="submission" date="2014-04" db="EMBL/GenBank/DDBJ databases">
        <title>Evolutionary Origins and Diversification of the Mycorrhizal Mutualists.</title>
        <authorList>
            <consortium name="DOE Joint Genome Institute"/>
            <consortium name="Mycorrhizal Genomics Consortium"/>
            <person name="Kohler A."/>
            <person name="Kuo A."/>
            <person name="Nagy L.G."/>
            <person name="Floudas D."/>
            <person name="Copeland A."/>
            <person name="Barry K.W."/>
            <person name="Cichocki N."/>
            <person name="Veneault-Fourrey C."/>
            <person name="LaButti K."/>
            <person name="Lindquist E.A."/>
            <person name="Lipzen A."/>
            <person name="Lundell T."/>
            <person name="Morin E."/>
            <person name="Murat C."/>
            <person name="Riley R."/>
            <person name="Ohm R."/>
            <person name="Sun H."/>
            <person name="Tunlid A."/>
            <person name="Henrissat B."/>
            <person name="Grigoriev I.V."/>
            <person name="Hibbett D.S."/>
            <person name="Martin F."/>
        </authorList>
    </citation>
    <scope>NUCLEOTIDE SEQUENCE [LARGE SCALE GENOMIC DNA]</scope>
    <source>
        <strain evidence="2 3">Koide BX008</strain>
    </source>
</reference>
<sequence length="55" mass="6162">MLQENPKRAASTSLVGSPNRDLTGKRPHLATDLWSEDEPHLQQDNIVKQRLLGKA</sequence>
<evidence type="ECO:0000313" key="2">
    <source>
        <dbReference type="EMBL" id="KIL63606.1"/>
    </source>
</evidence>
<dbReference type="HOGENOM" id="CLU_3031882_0_0_1"/>
<accession>A0A0C2X339</accession>
<dbReference type="EMBL" id="KN818257">
    <property type="protein sequence ID" value="KIL63606.1"/>
    <property type="molecule type" value="Genomic_DNA"/>
</dbReference>
<dbReference type="AlphaFoldDB" id="A0A0C2X339"/>
<dbReference type="InParanoid" id="A0A0C2X339"/>
<evidence type="ECO:0000313" key="3">
    <source>
        <dbReference type="Proteomes" id="UP000054549"/>
    </source>
</evidence>
<keyword evidence="3" id="KW-1185">Reference proteome</keyword>
<evidence type="ECO:0000256" key="1">
    <source>
        <dbReference type="SAM" id="MobiDB-lite"/>
    </source>
</evidence>
<proteinExistence type="predicted"/>
<protein>
    <submittedName>
        <fullName evidence="2">Uncharacterized protein</fullName>
    </submittedName>
</protein>
<feature type="region of interest" description="Disordered" evidence="1">
    <location>
        <begin position="1"/>
        <end position="55"/>
    </location>
</feature>
<organism evidence="2 3">
    <name type="scientific">Amanita muscaria (strain Koide BX008)</name>
    <dbReference type="NCBI Taxonomy" id="946122"/>
    <lineage>
        <taxon>Eukaryota</taxon>
        <taxon>Fungi</taxon>
        <taxon>Dikarya</taxon>
        <taxon>Basidiomycota</taxon>
        <taxon>Agaricomycotina</taxon>
        <taxon>Agaricomycetes</taxon>
        <taxon>Agaricomycetidae</taxon>
        <taxon>Agaricales</taxon>
        <taxon>Pluteineae</taxon>
        <taxon>Amanitaceae</taxon>
        <taxon>Amanita</taxon>
    </lineage>
</organism>